<proteinExistence type="predicted"/>
<dbReference type="RefSeq" id="WP_128393885.1">
    <property type="nucleotide sequence ID" value="NZ_SHKO01000001.1"/>
</dbReference>
<protein>
    <submittedName>
        <fullName evidence="3">Phospholipid/cholesterol/gamma-HCH transport system substrate-binding protein</fullName>
    </submittedName>
</protein>
<feature type="region of interest" description="Disordered" evidence="1">
    <location>
        <begin position="150"/>
        <end position="181"/>
    </location>
</feature>
<feature type="domain" description="Mce/MlaD" evidence="2">
    <location>
        <begin position="37"/>
        <end position="115"/>
    </location>
</feature>
<name>A0A4Q7VRK6_9BURK</name>
<dbReference type="NCBIfam" id="TIGR04430">
    <property type="entry name" value="OM_asym_MlaD"/>
    <property type="match status" value="1"/>
</dbReference>
<evidence type="ECO:0000256" key="1">
    <source>
        <dbReference type="SAM" id="MobiDB-lite"/>
    </source>
</evidence>
<dbReference type="Pfam" id="PF02470">
    <property type="entry name" value="MlaD"/>
    <property type="match status" value="1"/>
</dbReference>
<dbReference type="EMBL" id="SHKO01000001">
    <property type="protein sequence ID" value="RZT98857.1"/>
    <property type="molecule type" value="Genomic_DNA"/>
</dbReference>
<dbReference type="InterPro" id="IPR003399">
    <property type="entry name" value="Mce/MlaD"/>
</dbReference>
<dbReference type="InterPro" id="IPR030970">
    <property type="entry name" value="ABC_MlaD"/>
</dbReference>
<organism evidence="3 4">
    <name type="scientific">Advenella incenata</name>
    <dbReference type="NCBI Taxonomy" id="267800"/>
    <lineage>
        <taxon>Bacteria</taxon>
        <taxon>Pseudomonadati</taxon>
        <taxon>Pseudomonadota</taxon>
        <taxon>Betaproteobacteria</taxon>
        <taxon>Burkholderiales</taxon>
        <taxon>Alcaligenaceae</taxon>
    </lineage>
</organism>
<dbReference type="InterPro" id="IPR052336">
    <property type="entry name" value="MlaD_Phospholipid_Transporter"/>
</dbReference>
<dbReference type="GO" id="GO:0005543">
    <property type="term" value="F:phospholipid binding"/>
    <property type="evidence" value="ECO:0007669"/>
    <property type="project" value="TreeGrafter"/>
</dbReference>
<accession>A0A4Q7VRK6</accession>
<dbReference type="OrthoDB" id="9788420at2"/>
<keyword evidence="4" id="KW-1185">Reference proteome</keyword>
<sequence length="181" mass="19056">MSKKTDFLVGLFVLLGILAAVFMMLQAGNLRTFSIGQTYHVTGKFENIGALKVRSPVKSNGVVVGRVSSIDFDNKVFKAVVGMDIEDGYQFPEDSSASIMTSGLLGEQYVGLTPGAEEKNLADNSEIIYTQSAVVLEELISKFLFSKAESEGSSASGSGDAGQQQNAPALTPPASAPAPVQ</sequence>
<dbReference type="Proteomes" id="UP000293398">
    <property type="component" value="Unassembled WGS sequence"/>
</dbReference>
<comment type="caution">
    <text evidence="3">The sequence shown here is derived from an EMBL/GenBank/DDBJ whole genome shotgun (WGS) entry which is preliminary data.</text>
</comment>
<dbReference type="PANTHER" id="PTHR33371">
    <property type="entry name" value="INTERMEMBRANE PHOSPHOLIPID TRANSPORT SYSTEM BINDING PROTEIN MLAD-RELATED"/>
    <property type="match status" value="1"/>
</dbReference>
<dbReference type="AlphaFoldDB" id="A0A4Q7VRK6"/>
<dbReference type="PANTHER" id="PTHR33371:SF4">
    <property type="entry name" value="INTERMEMBRANE PHOSPHOLIPID TRANSPORT SYSTEM BINDING PROTEIN MLAD"/>
    <property type="match status" value="1"/>
</dbReference>
<evidence type="ECO:0000313" key="4">
    <source>
        <dbReference type="Proteomes" id="UP000293398"/>
    </source>
</evidence>
<reference evidence="3 4" key="1">
    <citation type="submission" date="2019-02" db="EMBL/GenBank/DDBJ databases">
        <title>Genomic Encyclopedia of Type Strains, Phase IV (KMG-IV): sequencing the most valuable type-strain genomes for metagenomic binning, comparative biology and taxonomic classification.</title>
        <authorList>
            <person name="Goeker M."/>
        </authorList>
    </citation>
    <scope>NUCLEOTIDE SEQUENCE [LARGE SCALE GENOMIC DNA]</scope>
    <source>
        <strain evidence="3 4">DSM 23814</strain>
    </source>
</reference>
<feature type="compositionally biased region" description="Pro residues" evidence="1">
    <location>
        <begin position="170"/>
        <end position="181"/>
    </location>
</feature>
<dbReference type="GO" id="GO:0005548">
    <property type="term" value="F:phospholipid transporter activity"/>
    <property type="evidence" value="ECO:0007669"/>
    <property type="project" value="TreeGrafter"/>
</dbReference>
<evidence type="ECO:0000259" key="2">
    <source>
        <dbReference type="Pfam" id="PF02470"/>
    </source>
</evidence>
<gene>
    <name evidence="3" type="ORF">EV681_0636</name>
</gene>
<feature type="compositionally biased region" description="Low complexity" evidence="1">
    <location>
        <begin position="151"/>
        <end position="169"/>
    </location>
</feature>
<evidence type="ECO:0000313" key="3">
    <source>
        <dbReference type="EMBL" id="RZT98857.1"/>
    </source>
</evidence>